<proteinExistence type="predicted"/>
<feature type="region of interest" description="Disordered" evidence="1">
    <location>
        <begin position="67"/>
        <end position="97"/>
    </location>
</feature>
<reference evidence="2 3" key="1">
    <citation type="journal article" date="2021" name="Nat. Plants">
        <title>The Taxus genome provides insights into paclitaxel biosynthesis.</title>
        <authorList>
            <person name="Xiong X."/>
            <person name="Gou J."/>
            <person name="Liao Q."/>
            <person name="Li Y."/>
            <person name="Zhou Q."/>
            <person name="Bi G."/>
            <person name="Li C."/>
            <person name="Du R."/>
            <person name="Wang X."/>
            <person name="Sun T."/>
            <person name="Guo L."/>
            <person name="Liang H."/>
            <person name="Lu P."/>
            <person name="Wu Y."/>
            <person name="Zhang Z."/>
            <person name="Ro D.K."/>
            <person name="Shang Y."/>
            <person name="Huang S."/>
            <person name="Yan J."/>
        </authorList>
    </citation>
    <scope>NUCLEOTIDE SEQUENCE [LARGE SCALE GENOMIC DNA]</scope>
    <source>
        <strain evidence="2">Ta-2019</strain>
    </source>
</reference>
<dbReference type="EMBL" id="JAHRHJ020003813">
    <property type="protein sequence ID" value="KAH9289568.1"/>
    <property type="molecule type" value="Genomic_DNA"/>
</dbReference>
<sequence>VTKENITSLKQQYIFSDMDGVHITVNRQKCKGQFTTATIKINGCDKVKVEADLNKKKLTGTSKIVHERTSPKQKYVSRGTSKIVHERTTPKQKDVSH</sequence>
<keyword evidence="3" id="KW-1185">Reference proteome</keyword>
<name>A0AA38F4P5_TAXCH</name>
<accession>A0AA38F4P5</accession>
<comment type="caution">
    <text evidence="2">The sequence shown here is derived from an EMBL/GenBank/DDBJ whole genome shotgun (WGS) entry which is preliminary data.</text>
</comment>
<dbReference type="Proteomes" id="UP000824469">
    <property type="component" value="Unassembled WGS sequence"/>
</dbReference>
<feature type="compositionally biased region" description="Basic and acidic residues" evidence="1">
    <location>
        <begin position="83"/>
        <end position="97"/>
    </location>
</feature>
<organism evidence="2 3">
    <name type="scientific">Taxus chinensis</name>
    <name type="common">Chinese yew</name>
    <name type="synonym">Taxus wallichiana var. chinensis</name>
    <dbReference type="NCBI Taxonomy" id="29808"/>
    <lineage>
        <taxon>Eukaryota</taxon>
        <taxon>Viridiplantae</taxon>
        <taxon>Streptophyta</taxon>
        <taxon>Embryophyta</taxon>
        <taxon>Tracheophyta</taxon>
        <taxon>Spermatophyta</taxon>
        <taxon>Pinopsida</taxon>
        <taxon>Pinidae</taxon>
        <taxon>Conifers II</taxon>
        <taxon>Cupressales</taxon>
        <taxon>Taxaceae</taxon>
        <taxon>Taxus</taxon>
    </lineage>
</organism>
<evidence type="ECO:0000313" key="3">
    <source>
        <dbReference type="Proteomes" id="UP000824469"/>
    </source>
</evidence>
<gene>
    <name evidence="2" type="ORF">KI387_033685</name>
</gene>
<evidence type="ECO:0000256" key="1">
    <source>
        <dbReference type="SAM" id="MobiDB-lite"/>
    </source>
</evidence>
<feature type="non-terminal residue" evidence="2">
    <location>
        <position position="97"/>
    </location>
</feature>
<feature type="non-terminal residue" evidence="2">
    <location>
        <position position="1"/>
    </location>
</feature>
<protein>
    <submittedName>
        <fullName evidence="2">Uncharacterized protein</fullName>
    </submittedName>
</protein>
<evidence type="ECO:0000313" key="2">
    <source>
        <dbReference type="EMBL" id="KAH9289568.1"/>
    </source>
</evidence>
<dbReference type="AlphaFoldDB" id="A0AA38F4P5"/>